<evidence type="ECO:0000313" key="2">
    <source>
        <dbReference type="EMBL" id="KAG0461174.1"/>
    </source>
</evidence>
<dbReference type="EMBL" id="JADCNL010000011">
    <property type="protein sequence ID" value="KAG0461174.1"/>
    <property type="molecule type" value="Genomic_DNA"/>
</dbReference>
<feature type="compositionally biased region" description="Basic and acidic residues" evidence="1">
    <location>
        <begin position="24"/>
        <end position="38"/>
    </location>
</feature>
<accession>A0A835Q166</accession>
<dbReference type="PANTHER" id="PTHR36012">
    <property type="entry name" value="OS01G0654400 PROTEIN"/>
    <property type="match status" value="1"/>
</dbReference>
<evidence type="ECO:0000313" key="3">
    <source>
        <dbReference type="EMBL" id="KAG0462663.1"/>
    </source>
</evidence>
<dbReference type="Proteomes" id="UP000636800">
    <property type="component" value="Chromosome 11"/>
</dbReference>
<protein>
    <recommendedName>
        <fullName evidence="6">Seed maturation protein PM41</fullName>
    </recommendedName>
</protein>
<keyword evidence="4" id="KW-1185">Reference proteome</keyword>
<reference evidence="4 5" key="1">
    <citation type="journal article" date="2020" name="Nat. Food">
        <title>A phased Vanilla planifolia genome enables genetic improvement of flavour and production.</title>
        <authorList>
            <person name="Hasing T."/>
            <person name="Tang H."/>
            <person name="Brym M."/>
            <person name="Khazi F."/>
            <person name="Huang T."/>
            <person name="Chambers A.H."/>
        </authorList>
    </citation>
    <scope>NUCLEOTIDE SEQUENCE [LARGE SCALE GENOMIC DNA]</scope>
    <source>
        <tissue evidence="2">Leaf</tissue>
    </source>
</reference>
<evidence type="ECO:0000313" key="5">
    <source>
        <dbReference type="Proteomes" id="UP000639772"/>
    </source>
</evidence>
<evidence type="ECO:0000256" key="1">
    <source>
        <dbReference type="SAM" id="MobiDB-lite"/>
    </source>
</evidence>
<dbReference type="OrthoDB" id="668318at2759"/>
<evidence type="ECO:0000313" key="4">
    <source>
        <dbReference type="Proteomes" id="UP000636800"/>
    </source>
</evidence>
<name>A0A835Q166_VANPL</name>
<dbReference type="AlphaFoldDB" id="A0A835Q166"/>
<dbReference type="Proteomes" id="UP000639772">
    <property type="component" value="Chromosome 11"/>
</dbReference>
<dbReference type="EMBL" id="JADCNM010000011">
    <property type="protein sequence ID" value="KAG0462663.1"/>
    <property type="molecule type" value="Genomic_DNA"/>
</dbReference>
<proteinExistence type="predicted"/>
<feature type="region of interest" description="Disordered" evidence="1">
    <location>
        <begin position="1"/>
        <end position="80"/>
    </location>
</feature>
<organism evidence="2 4">
    <name type="scientific">Vanilla planifolia</name>
    <name type="common">Vanilla</name>
    <dbReference type="NCBI Taxonomy" id="51239"/>
    <lineage>
        <taxon>Eukaryota</taxon>
        <taxon>Viridiplantae</taxon>
        <taxon>Streptophyta</taxon>
        <taxon>Embryophyta</taxon>
        <taxon>Tracheophyta</taxon>
        <taxon>Spermatophyta</taxon>
        <taxon>Magnoliopsida</taxon>
        <taxon>Liliopsida</taxon>
        <taxon>Asparagales</taxon>
        <taxon>Orchidaceae</taxon>
        <taxon>Vanilloideae</taxon>
        <taxon>Vanilleae</taxon>
        <taxon>Vanilla</taxon>
    </lineage>
</organism>
<sequence>MSGAQGAEPPGSRTATTYESVEGGENRTRTDIRGHEDQGNIQVETLQEKVDDPVGEGGPVFGSGSEEDDKETDLGVTGTG</sequence>
<comment type="caution">
    <text evidence="2">The sequence shown here is derived from an EMBL/GenBank/DDBJ whole genome shotgun (WGS) entry which is preliminary data.</text>
</comment>
<dbReference type="CDD" id="cd23010">
    <property type="entry name" value="PM41-like"/>
    <property type="match status" value="1"/>
</dbReference>
<dbReference type="PANTHER" id="PTHR36012:SF2">
    <property type="entry name" value="OS08G0385000 PROTEIN"/>
    <property type="match status" value="1"/>
</dbReference>
<evidence type="ECO:0008006" key="6">
    <source>
        <dbReference type="Google" id="ProtNLM"/>
    </source>
</evidence>
<gene>
    <name evidence="3" type="ORF">HPP92_021139</name>
    <name evidence="2" type="ORF">HPP92_021471</name>
</gene>